<feature type="compositionally biased region" description="Low complexity" evidence="3">
    <location>
        <begin position="199"/>
        <end position="209"/>
    </location>
</feature>
<comment type="caution">
    <text evidence="5">The sequence shown here is derived from an EMBL/GenBank/DDBJ whole genome shotgun (WGS) entry which is preliminary data.</text>
</comment>
<feature type="domain" description="CobQ/CobB/MinD/ParA nucleotide binding" evidence="4">
    <location>
        <begin position="262"/>
        <end position="302"/>
    </location>
</feature>
<protein>
    <recommendedName>
        <fullName evidence="4">CobQ/CobB/MinD/ParA nucleotide binding domain-containing protein</fullName>
    </recommendedName>
</protein>
<dbReference type="GO" id="GO:0005829">
    <property type="term" value="C:cytosol"/>
    <property type="evidence" value="ECO:0007669"/>
    <property type="project" value="TreeGrafter"/>
</dbReference>
<evidence type="ECO:0000256" key="1">
    <source>
        <dbReference type="ARBA" id="ARBA00022741"/>
    </source>
</evidence>
<organism evidence="5 6">
    <name type="scientific">Slackia piriformis</name>
    <dbReference type="NCBI Taxonomy" id="626934"/>
    <lineage>
        <taxon>Bacteria</taxon>
        <taxon>Bacillati</taxon>
        <taxon>Actinomycetota</taxon>
        <taxon>Coriobacteriia</taxon>
        <taxon>Eggerthellales</taxon>
        <taxon>Eggerthellaceae</taxon>
        <taxon>Slackia</taxon>
    </lineage>
</organism>
<dbReference type="EMBL" id="JAGZSV010000070">
    <property type="protein sequence ID" value="MBS6940818.1"/>
    <property type="molecule type" value="Genomic_DNA"/>
</dbReference>
<dbReference type="GO" id="GO:0009898">
    <property type="term" value="C:cytoplasmic side of plasma membrane"/>
    <property type="evidence" value="ECO:0007669"/>
    <property type="project" value="TreeGrafter"/>
</dbReference>
<dbReference type="AlphaFoldDB" id="A0A943YYA1"/>
<dbReference type="PANTHER" id="PTHR43384:SF6">
    <property type="entry name" value="SEPTUM SITE-DETERMINING PROTEIN MIND HOMOLOG, CHLOROPLASTIC"/>
    <property type="match status" value="1"/>
</dbReference>
<dbReference type="GO" id="GO:0005524">
    <property type="term" value="F:ATP binding"/>
    <property type="evidence" value="ECO:0007669"/>
    <property type="project" value="UniProtKB-KW"/>
</dbReference>
<evidence type="ECO:0000259" key="4">
    <source>
        <dbReference type="Pfam" id="PF01656"/>
    </source>
</evidence>
<evidence type="ECO:0000313" key="5">
    <source>
        <dbReference type="EMBL" id="MBS6940818.1"/>
    </source>
</evidence>
<dbReference type="SUPFAM" id="SSF52540">
    <property type="entry name" value="P-loop containing nucleoside triphosphate hydrolases"/>
    <property type="match status" value="1"/>
</dbReference>
<keyword evidence="2" id="KW-0067">ATP-binding</keyword>
<evidence type="ECO:0000256" key="2">
    <source>
        <dbReference type="ARBA" id="ARBA00022840"/>
    </source>
</evidence>
<reference evidence="5" key="1">
    <citation type="submission" date="2021-02" db="EMBL/GenBank/DDBJ databases">
        <title>Infant gut strain persistence is associated with maternal origin, phylogeny, and functional potential including surface adhesion and iron acquisition.</title>
        <authorList>
            <person name="Lou Y.C."/>
        </authorList>
    </citation>
    <scope>NUCLEOTIDE SEQUENCE</scope>
    <source>
        <strain evidence="5">L2_039_000G1_dasL2_039_000G1_concoct_11</strain>
    </source>
</reference>
<dbReference type="Gene3D" id="3.40.50.300">
    <property type="entry name" value="P-loop containing nucleotide triphosphate hydrolases"/>
    <property type="match status" value="1"/>
</dbReference>
<evidence type="ECO:0000313" key="6">
    <source>
        <dbReference type="Proteomes" id="UP000727506"/>
    </source>
</evidence>
<dbReference type="InterPro" id="IPR027417">
    <property type="entry name" value="P-loop_NTPase"/>
</dbReference>
<sequence length="517" mass="53775">MEEKILACMDSEAAKNPSLIGLAGESLASLPWLACETKAEECRGRARAQGGFDEAWVISCDDMEAINVAAAIRHDGLCGKVFLIADGQNGSLASRATNAGIDGLWSEAAFVRRYAKAKASFSASAYGGGEAPDRLLPASHRRDCGVETVHGAEQDACGGSPCEHAAGAGRQKMPTQGGGALLPSERAQHLASSDCAGESAPASHASSSPVDRPCANRADSGRGALLPLADGSKNVEPCTREAQRRAYEAKGAPTKEGPATVVAVVGGSGGCGKSTLSALLALMASRSGLRTAAFDADLQFGDLDYLLGIPSPLRIEEVCEDPSRLSGATCAHDAPFLVAAPRRLEVSELVAAEVAPMISALKRSFDAVVVNTGAMWADGHAAVLEAADAVVFVMDKRPSSLRATVHAVELCARLGIATTGFLFVVNRYEKTSLLTAVDASCALHGARVVELADGGRDVDELLGAGYPDELLGSKNAFVEGVREILTEVLPERRAEALRGQKGVLKRRRSLFGRGGVK</sequence>
<dbReference type="GO" id="GO:0016887">
    <property type="term" value="F:ATP hydrolysis activity"/>
    <property type="evidence" value="ECO:0007669"/>
    <property type="project" value="TreeGrafter"/>
</dbReference>
<gene>
    <name evidence="5" type="ORF">KH142_04935</name>
</gene>
<keyword evidence="1" id="KW-0547">Nucleotide-binding</keyword>
<dbReference type="Proteomes" id="UP000727506">
    <property type="component" value="Unassembled WGS sequence"/>
</dbReference>
<dbReference type="GO" id="GO:0051782">
    <property type="term" value="P:negative regulation of cell division"/>
    <property type="evidence" value="ECO:0007669"/>
    <property type="project" value="TreeGrafter"/>
</dbReference>
<evidence type="ECO:0000256" key="3">
    <source>
        <dbReference type="SAM" id="MobiDB-lite"/>
    </source>
</evidence>
<dbReference type="InterPro" id="IPR002586">
    <property type="entry name" value="CobQ/CobB/MinD/ParA_Nub-bd_dom"/>
</dbReference>
<dbReference type="InterPro" id="IPR050625">
    <property type="entry name" value="ParA/MinD_ATPase"/>
</dbReference>
<dbReference type="PANTHER" id="PTHR43384">
    <property type="entry name" value="SEPTUM SITE-DETERMINING PROTEIN MIND HOMOLOG, CHLOROPLASTIC-RELATED"/>
    <property type="match status" value="1"/>
</dbReference>
<proteinExistence type="predicted"/>
<dbReference type="Pfam" id="PF01656">
    <property type="entry name" value="CbiA"/>
    <property type="match status" value="1"/>
</dbReference>
<feature type="region of interest" description="Disordered" evidence="3">
    <location>
        <begin position="186"/>
        <end position="218"/>
    </location>
</feature>
<accession>A0A943YYA1</accession>
<name>A0A943YYA1_9ACTN</name>